<dbReference type="GO" id="GO:0005227">
    <property type="term" value="F:calcium-activated cation channel activity"/>
    <property type="evidence" value="ECO:0007669"/>
    <property type="project" value="TreeGrafter"/>
</dbReference>
<dbReference type="Pfam" id="PF18139">
    <property type="entry name" value="LSDAT_euk"/>
    <property type="match status" value="1"/>
</dbReference>
<evidence type="ECO:0000313" key="2">
    <source>
        <dbReference type="Ensembl" id="ENSUAMP00000028824.1"/>
    </source>
</evidence>
<dbReference type="PANTHER" id="PTHR13800">
    <property type="entry name" value="TRANSIENT RECEPTOR POTENTIAL CATION CHANNEL, SUBFAMILY M, MEMBER 6"/>
    <property type="match status" value="1"/>
</dbReference>
<dbReference type="GO" id="GO:0005886">
    <property type="term" value="C:plasma membrane"/>
    <property type="evidence" value="ECO:0007669"/>
    <property type="project" value="TreeGrafter"/>
</dbReference>
<reference evidence="2" key="2">
    <citation type="submission" date="2025-08" db="UniProtKB">
        <authorList>
            <consortium name="Ensembl"/>
        </authorList>
    </citation>
    <scope>IDENTIFICATION</scope>
</reference>
<dbReference type="STRING" id="9643.ENSUAMP00000028824"/>
<protein>
    <recommendedName>
        <fullName evidence="1">TRPM SLOG domain-containing protein</fullName>
    </recommendedName>
</protein>
<evidence type="ECO:0000313" key="3">
    <source>
        <dbReference type="Proteomes" id="UP000291022"/>
    </source>
</evidence>
<dbReference type="Ensembl" id="ENSUAMT00000032180.1">
    <property type="protein sequence ID" value="ENSUAMP00000028824.1"/>
    <property type="gene ID" value="ENSUAMG00000022245.1"/>
</dbReference>
<dbReference type="InterPro" id="IPR041491">
    <property type="entry name" value="TRPM_SLOG"/>
</dbReference>
<reference evidence="2" key="3">
    <citation type="submission" date="2025-09" db="UniProtKB">
        <authorList>
            <consortium name="Ensembl"/>
        </authorList>
    </citation>
    <scope>IDENTIFICATION</scope>
</reference>
<dbReference type="GeneTree" id="ENSGT00940000158693"/>
<dbReference type="PANTHER" id="PTHR13800:SF6">
    <property type="entry name" value="TRANSIENT RECEPTOR POTENTIAL CATION CHANNEL SUBFAMILY M MEMBER 4"/>
    <property type="match status" value="1"/>
</dbReference>
<keyword evidence="3" id="KW-1185">Reference proteome</keyword>
<organism evidence="2 3">
    <name type="scientific">Ursus americanus</name>
    <name type="common">American black bear</name>
    <name type="synonym">Euarctos americanus</name>
    <dbReference type="NCBI Taxonomy" id="9643"/>
    <lineage>
        <taxon>Eukaryota</taxon>
        <taxon>Metazoa</taxon>
        <taxon>Chordata</taxon>
        <taxon>Craniata</taxon>
        <taxon>Vertebrata</taxon>
        <taxon>Euteleostomi</taxon>
        <taxon>Mammalia</taxon>
        <taxon>Eutheria</taxon>
        <taxon>Laurasiatheria</taxon>
        <taxon>Carnivora</taxon>
        <taxon>Caniformia</taxon>
        <taxon>Ursidae</taxon>
        <taxon>Ursus</taxon>
    </lineage>
</organism>
<dbReference type="AlphaFoldDB" id="A0A452S9C9"/>
<proteinExistence type="predicted"/>
<dbReference type="InterPro" id="IPR050927">
    <property type="entry name" value="TRPM"/>
</dbReference>
<dbReference type="GO" id="GO:0099604">
    <property type="term" value="F:ligand-gated calcium channel activity"/>
    <property type="evidence" value="ECO:0007669"/>
    <property type="project" value="TreeGrafter"/>
</dbReference>
<accession>A0A452S9C9</accession>
<reference evidence="3" key="1">
    <citation type="submission" date="2016-06" db="EMBL/GenBank/DDBJ databases">
        <title>De novo assembly and RNA-Seq shows season-dependent expression and editing in black bear kidneys.</title>
        <authorList>
            <person name="Korstanje R."/>
            <person name="Srivastava A."/>
            <person name="Sarsani V.K."/>
            <person name="Sheehan S.M."/>
            <person name="Seger R.L."/>
            <person name="Barter M.E."/>
            <person name="Lindqvist C."/>
            <person name="Brody L.C."/>
            <person name="Mullikin J.C."/>
        </authorList>
    </citation>
    <scope>NUCLEOTIDE SEQUENCE [LARGE SCALE GENOMIC DNA]</scope>
</reference>
<dbReference type="OMA" id="EHWKISP"/>
<feature type="domain" description="TRPM SLOG" evidence="1">
    <location>
        <begin position="34"/>
        <end position="149"/>
    </location>
</feature>
<dbReference type="Proteomes" id="UP000291022">
    <property type="component" value="Unassembled WGS sequence"/>
</dbReference>
<sequence>EDAFGAAVVTVWDSDLHTTEKPTDAYGDLDFLGFLRLSDRTDPATVYNLVTRTWGFRAPNLVVSVLGGSGSPILQTWLQDLLRRGLVRAAQSTGAWIVTGGLHRGIGRHVGVAVRDHQTASTGGTKVVAMGVAPWGVVRNREALTDPKACIGSPLGQEDCFSLSHSPCLCSLSRCLSLSNK</sequence>
<evidence type="ECO:0000259" key="1">
    <source>
        <dbReference type="Pfam" id="PF18139"/>
    </source>
</evidence>
<name>A0A452S9C9_URSAM</name>